<evidence type="ECO:0000313" key="2">
    <source>
        <dbReference type="Proteomes" id="UP000010816"/>
    </source>
</evidence>
<name>L0GZL5_9GAMM</name>
<organism evidence="1 2">
    <name type="scientific">Thioflavicoccus mobilis 8321</name>
    <dbReference type="NCBI Taxonomy" id="765912"/>
    <lineage>
        <taxon>Bacteria</taxon>
        <taxon>Pseudomonadati</taxon>
        <taxon>Pseudomonadota</taxon>
        <taxon>Gammaproteobacteria</taxon>
        <taxon>Chromatiales</taxon>
        <taxon>Chromatiaceae</taxon>
        <taxon>Thioflavicoccus</taxon>
    </lineage>
</organism>
<dbReference type="KEGG" id="tmb:Thimo_3534"/>
<dbReference type="AlphaFoldDB" id="L0GZL5"/>
<sequence length="75" mass="8863">MALQTGVRYLPTRMRHFNCVYILNRDYSKIRRPLFLIRETLEKRHPPRPNKQHAAHAMLQTLHLNACVASLEVAR</sequence>
<evidence type="ECO:0000313" key="1">
    <source>
        <dbReference type="EMBL" id="AGA92193.1"/>
    </source>
</evidence>
<keyword evidence="2" id="KW-1185">Reference proteome</keyword>
<proteinExistence type="predicted"/>
<dbReference type="EMBL" id="CP003051">
    <property type="protein sequence ID" value="AGA92193.1"/>
    <property type="molecule type" value="Genomic_DNA"/>
</dbReference>
<reference evidence="1 2" key="1">
    <citation type="submission" date="2011-09" db="EMBL/GenBank/DDBJ databases">
        <title>Complete sequence of chromosome of Thioflavicoccus mobilis 8321.</title>
        <authorList>
            <consortium name="US DOE Joint Genome Institute"/>
            <person name="Lucas S."/>
            <person name="Han J."/>
            <person name="Lapidus A."/>
            <person name="Cheng J.-F."/>
            <person name="Goodwin L."/>
            <person name="Pitluck S."/>
            <person name="Peters L."/>
            <person name="Ovchinnikova G."/>
            <person name="Lu M."/>
            <person name="Detter J.C."/>
            <person name="Han C."/>
            <person name="Tapia R."/>
            <person name="Land M."/>
            <person name="Hauser L."/>
            <person name="Kyrpides N."/>
            <person name="Ivanova N."/>
            <person name="Pagani I."/>
            <person name="Vogl K."/>
            <person name="Liu Z."/>
            <person name="Imhoff J."/>
            <person name="Thiel V."/>
            <person name="Frigaard N.-U."/>
            <person name="Bryant D."/>
            <person name="Woyke T."/>
        </authorList>
    </citation>
    <scope>NUCLEOTIDE SEQUENCE [LARGE SCALE GENOMIC DNA]</scope>
    <source>
        <strain evidence="1 2">8321</strain>
    </source>
</reference>
<accession>L0GZL5</accession>
<dbReference type="Proteomes" id="UP000010816">
    <property type="component" value="Chromosome"/>
</dbReference>
<gene>
    <name evidence="1" type="ORF">Thimo_3534</name>
</gene>
<dbReference type="HOGENOM" id="CLU_2669948_0_0_6"/>
<protein>
    <submittedName>
        <fullName evidence="1">Uncharacterized protein</fullName>
    </submittedName>
</protein>